<gene>
    <name evidence="2" type="ORF">Gohar_024849</name>
</gene>
<feature type="region of interest" description="Disordered" evidence="1">
    <location>
        <begin position="1"/>
        <end position="47"/>
    </location>
</feature>
<name>A0A7J9HH64_9ROSI</name>
<feature type="compositionally biased region" description="Basic residues" evidence="1">
    <location>
        <begin position="32"/>
        <end position="47"/>
    </location>
</feature>
<proteinExistence type="predicted"/>
<keyword evidence="3" id="KW-1185">Reference proteome</keyword>
<sequence>MEHHGPINGTTDPTLTRSNRAGPAPEELRLSIQRRLKTVSAKRKPWR</sequence>
<dbReference type="EMBL" id="JABFAD010000009">
    <property type="protein sequence ID" value="MBA0809177.1"/>
    <property type="molecule type" value="Genomic_DNA"/>
</dbReference>
<feature type="compositionally biased region" description="Polar residues" evidence="1">
    <location>
        <begin position="8"/>
        <end position="19"/>
    </location>
</feature>
<dbReference type="AlphaFoldDB" id="A0A7J9HH64"/>
<comment type="caution">
    <text evidence="2">The sequence shown here is derived from an EMBL/GenBank/DDBJ whole genome shotgun (WGS) entry which is preliminary data.</text>
</comment>
<organism evidence="2 3">
    <name type="scientific">Gossypium harknessii</name>
    <dbReference type="NCBI Taxonomy" id="34285"/>
    <lineage>
        <taxon>Eukaryota</taxon>
        <taxon>Viridiplantae</taxon>
        <taxon>Streptophyta</taxon>
        <taxon>Embryophyta</taxon>
        <taxon>Tracheophyta</taxon>
        <taxon>Spermatophyta</taxon>
        <taxon>Magnoliopsida</taxon>
        <taxon>eudicotyledons</taxon>
        <taxon>Gunneridae</taxon>
        <taxon>Pentapetalae</taxon>
        <taxon>rosids</taxon>
        <taxon>malvids</taxon>
        <taxon>Malvales</taxon>
        <taxon>Malvaceae</taxon>
        <taxon>Malvoideae</taxon>
        <taxon>Gossypium</taxon>
    </lineage>
</organism>
<evidence type="ECO:0000256" key="1">
    <source>
        <dbReference type="SAM" id="MobiDB-lite"/>
    </source>
</evidence>
<protein>
    <submittedName>
        <fullName evidence="2">Uncharacterized protein</fullName>
    </submittedName>
</protein>
<dbReference type="Proteomes" id="UP000593560">
    <property type="component" value="Unassembled WGS sequence"/>
</dbReference>
<evidence type="ECO:0000313" key="2">
    <source>
        <dbReference type="EMBL" id="MBA0809177.1"/>
    </source>
</evidence>
<evidence type="ECO:0000313" key="3">
    <source>
        <dbReference type="Proteomes" id="UP000593560"/>
    </source>
</evidence>
<reference evidence="2 3" key="1">
    <citation type="journal article" date="2019" name="Genome Biol. Evol.">
        <title>Insights into the evolution of the New World diploid cottons (Gossypium, subgenus Houzingenia) based on genome sequencing.</title>
        <authorList>
            <person name="Grover C.E."/>
            <person name="Arick M.A. 2nd"/>
            <person name="Thrash A."/>
            <person name="Conover J.L."/>
            <person name="Sanders W.S."/>
            <person name="Peterson D.G."/>
            <person name="Frelichowski J.E."/>
            <person name="Scheffler J.A."/>
            <person name="Scheffler B.E."/>
            <person name="Wendel J.F."/>
        </authorList>
    </citation>
    <scope>NUCLEOTIDE SEQUENCE [LARGE SCALE GENOMIC DNA]</scope>
    <source>
        <strain evidence="2">0</strain>
        <tissue evidence="2">Leaf</tissue>
    </source>
</reference>
<accession>A0A7J9HH64</accession>